<accession>A0A1H0V4L0</accession>
<gene>
    <name evidence="2" type="ORF">BFN10_04200</name>
    <name evidence="3" type="ORF">SAMN04490184_4605</name>
</gene>
<dbReference type="Pfam" id="PF06551">
    <property type="entry name" value="DUF1120"/>
    <property type="match status" value="1"/>
</dbReference>
<keyword evidence="5" id="KW-1185">Reference proteome</keyword>
<feature type="chain" id="PRO_5044558081" description="DUF1120 domain-containing protein" evidence="1">
    <location>
        <begin position="23"/>
        <end position="208"/>
    </location>
</feature>
<dbReference type="Proteomes" id="UP000182654">
    <property type="component" value="Chromosome I"/>
</dbReference>
<evidence type="ECO:0000313" key="4">
    <source>
        <dbReference type="Proteomes" id="UP000181686"/>
    </source>
</evidence>
<sequence>MKQSLSLVTSAFLLMGASNLFAASSIDLRVVGALTPSACTPALSGGGMVDHGKISMSDFPGDAYLPEVTLALSVNCEASTLMAVMAIDNRPGTAWYGHDTDGAFGLGLYNSRRLGGYQFLVKNVQADGAAAPAIESVDGKTWFPAPEDQTWQVGWMRSVGAVGEVDALPVPVQNLAMEVLIQTRVRKPTGATEEVPLDGSATLDIVYL</sequence>
<feature type="signal peptide" evidence="1">
    <location>
        <begin position="1"/>
        <end position="22"/>
    </location>
</feature>
<dbReference type="Proteomes" id="UP000181686">
    <property type="component" value="Unassembled WGS sequence"/>
</dbReference>
<organism evidence="2 4">
    <name type="scientific">Pseudomonas extremorientalis</name>
    <dbReference type="NCBI Taxonomy" id="169669"/>
    <lineage>
        <taxon>Bacteria</taxon>
        <taxon>Pseudomonadati</taxon>
        <taxon>Pseudomonadota</taxon>
        <taxon>Gammaproteobacteria</taxon>
        <taxon>Pseudomonadales</taxon>
        <taxon>Pseudomonadaceae</taxon>
        <taxon>Pseudomonas</taxon>
    </lineage>
</organism>
<evidence type="ECO:0000256" key="1">
    <source>
        <dbReference type="SAM" id="SignalP"/>
    </source>
</evidence>
<reference evidence="2 4" key="1">
    <citation type="submission" date="2016-08" db="EMBL/GenBank/DDBJ databases">
        <title>Draft genome sequence of the type strain of Pseudomonas extremorientalis LMG 19695T isolated from drinking water reservoir.</title>
        <authorList>
            <person name="Tambong J.T."/>
        </authorList>
    </citation>
    <scope>NUCLEOTIDE SEQUENCE [LARGE SCALE GENOMIC DNA]</scope>
    <source>
        <strain evidence="2 4">LMG 19695</strain>
    </source>
</reference>
<dbReference type="AlphaFoldDB" id="A0A1H0V4L0"/>
<evidence type="ECO:0000313" key="2">
    <source>
        <dbReference type="EMBL" id="OIN11888.1"/>
    </source>
</evidence>
<dbReference type="EMBL" id="MDGK01000015">
    <property type="protein sequence ID" value="OIN11888.1"/>
    <property type="molecule type" value="Genomic_DNA"/>
</dbReference>
<evidence type="ECO:0000313" key="5">
    <source>
        <dbReference type="Proteomes" id="UP000182654"/>
    </source>
</evidence>
<dbReference type="InterPro" id="IPR010546">
    <property type="entry name" value="DUF1120"/>
</dbReference>
<name>A0A1H0V4L0_9PSED</name>
<evidence type="ECO:0000313" key="3">
    <source>
        <dbReference type="EMBL" id="SDP73367.1"/>
    </source>
</evidence>
<evidence type="ECO:0008006" key="6">
    <source>
        <dbReference type="Google" id="ProtNLM"/>
    </source>
</evidence>
<proteinExistence type="predicted"/>
<reference evidence="3 5" key="2">
    <citation type="submission" date="2016-10" db="EMBL/GenBank/DDBJ databases">
        <authorList>
            <person name="Varghese N."/>
            <person name="Submissions S."/>
        </authorList>
    </citation>
    <scope>NUCLEOTIDE SEQUENCE [LARGE SCALE GENOMIC DNA]</scope>
    <source>
        <strain evidence="3 5">BS2774</strain>
    </source>
</reference>
<keyword evidence="1" id="KW-0732">Signal</keyword>
<dbReference type="EMBL" id="LT629708">
    <property type="protein sequence ID" value="SDP73367.1"/>
    <property type="molecule type" value="Genomic_DNA"/>
</dbReference>
<protein>
    <recommendedName>
        <fullName evidence="6">DUF1120 domain-containing protein</fullName>
    </recommendedName>
</protein>